<reference evidence="2" key="1">
    <citation type="journal article" date="2023" name="PhytoFront">
        <title>Draft Genome Resources of Seven Strains of Tilletia horrida, Causal Agent of Kernel Smut of Rice.</title>
        <authorList>
            <person name="Khanal S."/>
            <person name="Antony Babu S."/>
            <person name="Zhou X.G."/>
        </authorList>
    </citation>
    <scope>NUCLEOTIDE SEQUENCE</scope>
    <source>
        <strain evidence="2">TX3</strain>
    </source>
</reference>
<dbReference type="EMBL" id="JAPDMQ010000050">
    <property type="protein sequence ID" value="KAK0538068.1"/>
    <property type="molecule type" value="Genomic_DNA"/>
</dbReference>
<dbReference type="Proteomes" id="UP001176521">
    <property type="component" value="Unassembled WGS sequence"/>
</dbReference>
<keyword evidence="3" id="KW-1185">Reference proteome</keyword>
<keyword evidence="1" id="KW-0732">Signal</keyword>
<dbReference type="AlphaFoldDB" id="A0AAN6GGG6"/>
<evidence type="ECO:0008006" key="4">
    <source>
        <dbReference type="Google" id="ProtNLM"/>
    </source>
</evidence>
<gene>
    <name evidence="2" type="ORF">OC842_001415</name>
</gene>
<feature type="signal peptide" evidence="1">
    <location>
        <begin position="1"/>
        <end position="19"/>
    </location>
</feature>
<protein>
    <recommendedName>
        <fullName evidence="4">Karyogamy protein 5</fullName>
    </recommendedName>
</protein>
<evidence type="ECO:0000313" key="2">
    <source>
        <dbReference type="EMBL" id="KAK0538068.1"/>
    </source>
</evidence>
<name>A0AAN6GGG6_9BASI</name>
<proteinExistence type="predicted"/>
<evidence type="ECO:0000256" key="1">
    <source>
        <dbReference type="SAM" id="SignalP"/>
    </source>
</evidence>
<sequence>MRALFTLTLMLTSLCVGQGTLCTVEAGGRRTPDSAFELDDALAASRLGLSEHKYGQLFSKALAQHPLDDGCYHDVLTSFEEAEEHSAWTEDAAKRRGAIAFFLCDAAADSIAVPQECKVPTPGALRSFRWKEAEVRSCIHALHRVPQLWASFDNHRKVFPLLLFVQRQRRGVDEARSLYSEARSKREEAERAALLALNRLRDEGQALQQTLAGSLFSHAESLLDGLAQSANTCLAQLEVNISQLSTRSIFKVQGRLEGVAVEAIQALDSASSALLQQQAQAGLRQTEDISTTIERTLGPEGFLASLLRSWQTRQGASVEQALSDHKRLQSLADSLADAVSLLRSTVEEAHRTYQDERERAHDDEAANREVWRQTRRSFVLRTAASLLRDHSSMEWSGMGRLRAHLVKTLRHGRVPQRRP</sequence>
<organism evidence="2 3">
    <name type="scientific">Tilletia horrida</name>
    <dbReference type="NCBI Taxonomy" id="155126"/>
    <lineage>
        <taxon>Eukaryota</taxon>
        <taxon>Fungi</taxon>
        <taxon>Dikarya</taxon>
        <taxon>Basidiomycota</taxon>
        <taxon>Ustilaginomycotina</taxon>
        <taxon>Exobasidiomycetes</taxon>
        <taxon>Tilletiales</taxon>
        <taxon>Tilletiaceae</taxon>
        <taxon>Tilletia</taxon>
    </lineage>
</organism>
<feature type="chain" id="PRO_5042815813" description="Karyogamy protein 5" evidence="1">
    <location>
        <begin position="20"/>
        <end position="419"/>
    </location>
</feature>
<comment type="caution">
    <text evidence="2">The sequence shown here is derived from an EMBL/GenBank/DDBJ whole genome shotgun (WGS) entry which is preliminary data.</text>
</comment>
<accession>A0AAN6GGG6</accession>
<evidence type="ECO:0000313" key="3">
    <source>
        <dbReference type="Proteomes" id="UP001176521"/>
    </source>
</evidence>